<dbReference type="Proteomes" id="UP000827721">
    <property type="component" value="Unassembled WGS sequence"/>
</dbReference>
<sequence>MQLRKSKKTRCSGNSSMNSKSEEISKTADEPHQVIRTKAVRCTKVVIPELLNYNQTMDTNVGENSQSSSALQEDNNSASHDLLMNFDISELLVWDDAYLSSSSGSLQANNHEINNNEDGDHHHDRNMADGNLDVDHHDQMIKNMTSCFPECYDSVPDQAMFEDLILDGRTRPENWTDIDSDHFQNNIDTMDLKSLAVFLDSED</sequence>
<keyword evidence="3" id="KW-1185">Reference proteome</keyword>
<evidence type="ECO:0000313" key="2">
    <source>
        <dbReference type="EMBL" id="KAH7572074.1"/>
    </source>
</evidence>
<protein>
    <submittedName>
        <fullName evidence="2">Uncharacterized protein</fullName>
    </submittedName>
</protein>
<feature type="compositionally biased region" description="Basic and acidic residues" evidence="1">
    <location>
        <begin position="118"/>
        <end position="130"/>
    </location>
</feature>
<reference evidence="2 3" key="1">
    <citation type="submission" date="2021-02" db="EMBL/GenBank/DDBJ databases">
        <title>Plant Genome Project.</title>
        <authorList>
            <person name="Zhang R.-G."/>
        </authorList>
    </citation>
    <scope>NUCLEOTIDE SEQUENCE [LARGE SCALE GENOMIC DNA]</scope>
    <source>
        <tissue evidence="2">Leaves</tissue>
    </source>
</reference>
<feature type="region of interest" description="Disordered" evidence="1">
    <location>
        <begin position="108"/>
        <end position="130"/>
    </location>
</feature>
<evidence type="ECO:0000256" key="1">
    <source>
        <dbReference type="SAM" id="MobiDB-lite"/>
    </source>
</evidence>
<name>A0ABQ8I614_9ROSI</name>
<dbReference type="EMBL" id="JAFEMO010000004">
    <property type="protein sequence ID" value="KAH7572074.1"/>
    <property type="molecule type" value="Genomic_DNA"/>
</dbReference>
<accession>A0ABQ8I614</accession>
<feature type="compositionally biased region" description="Basic and acidic residues" evidence="1">
    <location>
        <begin position="20"/>
        <end position="31"/>
    </location>
</feature>
<gene>
    <name evidence="2" type="ORF">JRO89_XS04G0197700</name>
</gene>
<proteinExistence type="predicted"/>
<feature type="region of interest" description="Disordered" evidence="1">
    <location>
        <begin position="1"/>
        <end position="31"/>
    </location>
</feature>
<evidence type="ECO:0000313" key="3">
    <source>
        <dbReference type="Proteomes" id="UP000827721"/>
    </source>
</evidence>
<comment type="caution">
    <text evidence="2">The sequence shown here is derived from an EMBL/GenBank/DDBJ whole genome shotgun (WGS) entry which is preliminary data.</text>
</comment>
<organism evidence="2 3">
    <name type="scientific">Xanthoceras sorbifolium</name>
    <dbReference type="NCBI Taxonomy" id="99658"/>
    <lineage>
        <taxon>Eukaryota</taxon>
        <taxon>Viridiplantae</taxon>
        <taxon>Streptophyta</taxon>
        <taxon>Embryophyta</taxon>
        <taxon>Tracheophyta</taxon>
        <taxon>Spermatophyta</taxon>
        <taxon>Magnoliopsida</taxon>
        <taxon>eudicotyledons</taxon>
        <taxon>Gunneridae</taxon>
        <taxon>Pentapetalae</taxon>
        <taxon>rosids</taxon>
        <taxon>malvids</taxon>
        <taxon>Sapindales</taxon>
        <taxon>Sapindaceae</taxon>
        <taxon>Xanthoceroideae</taxon>
        <taxon>Xanthoceras</taxon>
    </lineage>
</organism>
<feature type="compositionally biased region" description="Basic residues" evidence="1">
    <location>
        <begin position="1"/>
        <end position="10"/>
    </location>
</feature>